<dbReference type="EMBL" id="JAQOSQ010000007">
    <property type="protein sequence ID" value="MDJ1183410.1"/>
    <property type="molecule type" value="Genomic_DNA"/>
</dbReference>
<keyword evidence="2" id="KW-1133">Transmembrane helix</keyword>
<comment type="caution">
    <text evidence="3">The sequence shown here is derived from an EMBL/GenBank/DDBJ whole genome shotgun (WGS) entry which is preliminary data.</text>
</comment>
<keyword evidence="2" id="KW-0812">Transmembrane</keyword>
<proteinExistence type="predicted"/>
<evidence type="ECO:0000313" key="4">
    <source>
        <dbReference type="Proteomes" id="UP001232992"/>
    </source>
</evidence>
<keyword evidence="2" id="KW-0472">Membrane</keyword>
<dbReference type="Proteomes" id="UP001232992">
    <property type="component" value="Unassembled WGS sequence"/>
</dbReference>
<feature type="transmembrane region" description="Helical" evidence="2">
    <location>
        <begin position="41"/>
        <end position="62"/>
    </location>
</feature>
<protein>
    <submittedName>
        <fullName evidence="3">Uncharacterized protein</fullName>
    </submittedName>
</protein>
<evidence type="ECO:0000313" key="3">
    <source>
        <dbReference type="EMBL" id="MDJ1183410.1"/>
    </source>
</evidence>
<keyword evidence="4" id="KW-1185">Reference proteome</keyword>
<gene>
    <name evidence="3" type="ORF">PMH09_09380</name>
</gene>
<dbReference type="RefSeq" id="WP_283758061.1">
    <property type="nucleotide sequence ID" value="NZ_JAQOSQ010000007.1"/>
</dbReference>
<organism evidence="3 4">
    <name type="scientific">Roseofilum casamattae BLCC-M143</name>
    <dbReference type="NCBI Taxonomy" id="3022442"/>
    <lineage>
        <taxon>Bacteria</taxon>
        <taxon>Bacillati</taxon>
        <taxon>Cyanobacteriota</taxon>
        <taxon>Cyanophyceae</taxon>
        <taxon>Desertifilales</taxon>
        <taxon>Desertifilaceae</taxon>
        <taxon>Roseofilum</taxon>
        <taxon>Roseofilum casamattae</taxon>
    </lineage>
</organism>
<sequence length="138" mass="14793">MSETQGTSESTQPVETVTDKPESANPVETVQTKVKTFLNSWQLKVGVVGAIVMSLALTAFFWQHAVAGFGMKLWSQQAGATPIECMVKDTNGDQYVSCSAILNDQVVPLECGASIFNIGCRINYGSAVRGTMQPKSSL</sequence>
<evidence type="ECO:0000256" key="2">
    <source>
        <dbReference type="SAM" id="Phobius"/>
    </source>
</evidence>
<feature type="region of interest" description="Disordered" evidence="1">
    <location>
        <begin position="1"/>
        <end position="26"/>
    </location>
</feature>
<feature type="compositionally biased region" description="Polar residues" evidence="1">
    <location>
        <begin position="1"/>
        <end position="15"/>
    </location>
</feature>
<name>A0ABT7BWF4_9CYAN</name>
<accession>A0ABT7BWF4</accession>
<evidence type="ECO:0000256" key="1">
    <source>
        <dbReference type="SAM" id="MobiDB-lite"/>
    </source>
</evidence>
<reference evidence="3 4" key="1">
    <citation type="submission" date="2023-01" db="EMBL/GenBank/DDBJ databases">
        <title>Novel diversity within Roseofilum (Cyanobacteria; Desertifilaceae) from marine benthic mats with descriptions of four novel species.</title>
        <authorList>
            <person name="Wang Y."/>
            <person name="Berthold D.E."/>
            <person name="Hu J."/>
            <person name="Lefler F.W."/>
            <person name="Laughinghouse H.D. IV."/>
        </authorList>
    </citation>
    <scope>NUCLEOTIDE SEQUENCE [LARGE SCALE GENOMIC DNA]</scope>
    <source>
        <strain evidence="3 4">BLCC-M143</strain>
    </source>
</reference>